<dbReference type="Gene3D" id="1.10.150.130">
    <property type="match status" value="1"/>
</dbReference>
<sequence length="414" mass="46034">MLTDAHCKNASCSPTAKRERLADSGGLYLEVSPTGSKRWFWKYRMDGKEGRMALGSYPAVGLTAARKARDAAKLQKAGGVDPVQARKVEKLKAINPAGDTFKVVALEWYGKQKSQWSDAHAERSLRQFERDLFPWLGERRLAEIEPVELLATLRKVEERGAVETADRGLMLARQVWRYGVATGRVGRDITGDLKGALSPYRGRHFAAITDPVKLGELLRAIDAYRGGPIVRAALKLAPLLFQRPGELRGAAWAEIDLDSALWTIPAARMKRGKDGKENGHPHLVPLSTQAVAVLRDLHPLTGHSAMVFPGERNHSRPISENSVRTALITMGYTPEVQTWHGFRATARTMLAERLDCDPLVIEAQLAHAVKDANGRAYNRTQYLAHRARMMQQWADYLDKLRQGADVIPMPQRAA</sequence>
<accession>A0A235EI78</accession>
<dbReference type="Pfam" id="PF00589">
    <property type="entry name" value="Phage_integrase"/>
    <property type="match status" value="1"/>
</dbReference>
<dbReference type="CDD" id="cd00801">
    <property type="entry name" value="INT_P4_C"/>
    <property type="match status" value="1"/>
</dbReference>
<dbReference type="Pfam" id="PF22022">
    <property type="entry name" value="Phage_int_M"/>
    <property type="match status" value="1"/>
</dbReference>
<dbReference type="GO" id="GO:0006310">
    <property type="term" value="P:DNA recombination"/>
    <property type="evidence" value="ECO:0007669"/>
    <property type="project" value="UniProtKB-KW"/>
</dbReference>
<keyword evidence="2" id="KW-0229">DNA integration</keyword>
<dbReference type="RefSeq" id="WP_094290946.1">
    <property type="nucleotide sequence ID" value="NZ_NOIG01000011.1"/>
</dbReference>
<dbReference type="SUPFAM" id="SSF56349">
    <property type="entry name" value="DNA breaking-rejoining enzymes"/>
    <property type="match status" value="1"/>
</dbReference>
<dbReference type="InterPro" id="IPR013762">
    <property type="entry name" value="Integrase-like_cat_sf"/>
</dbReference>
<dbReference type="Gene3D" id="1.10.443.10">
    <property type="entry name" value="Intergrase catalytic core"/>
    <property type="match status" value="1"/>
</dbReference>
<comment type="caution">
    <text evidence="6">The sequence shown here is derived from an EMBL/GenBank/DDBJ whole genome shotgun (WGS) entry which is preliminary data.</text>
</comment>
<dbReference type="EMBL" id="NOIG01000011">
    <property type="protein sequence ID" value="OYD48714.1"/>
    <property type="molecule type" value="Genomic_DNA"/>
</dbReference>
<dbReference type="Pfam" id="PF13356">
    <property type="entry name" value="Arm-DNA-bind_3"/>
    <property type="match status" value="1"/>
</dbReference>
<evidence type="ECO:0000313" key="7">
    <source>
        <dbReference type="Proteomes" id="UP000215441"/>
    </source>
</evidence>
<dbReference type="GO" id="GO:0003677">
    <property type="term" value="F:DNA binding"/>
    <property type="evidence" value="ECO:0007669"/>
    <property type="project" value="UniProtKB-KW"/>
</dbReference>
<dbReference type="GO" id="GO:0015074">
    <property type="term" value="P:DNA integration"/>
    <property type="evidence" value="ECO:0007669"/>
    <property type="project" value="UniProtKB-KW"/>
</dbReference>
<evidence type="ECO:0000313" key="6">
    <source>
        <dbReference type="EMBL" id="OYD48714.1"/>
    </source>
</evidence>
<evidence type="ECO:0000256" key="3">
    <source>
        <dbReference type="ARBA" id="ARBA00023125"/>
    </source>
</evidence>
<dbReference type="Gene3D" id="3.30.160.390">
    <property type="entry name" value="Integrase, DNA-binding domain"/>
    <property type="match status" value="1"/>
</dbReference>
<comment type="similarity">
    <text evidence="1">Belongs to the 'phage' integrase family.</text>
</comment>
<organism evidence="6 7">
    <name type="scientific">Acidovorax kalamii</name>
    <dbReference type="NCBI Taxonomy" id="2004485"/>
    <lineage>
        <taxon>Bacteria</taxon>
        <taxon>Pseudomonadati</taxon>
        <taxon>Pseudomonadota</taxon>
        <taxon>Betaproteobacteria</taxon>
        <taxon>Burkholderiales</taxon>
        <taxon>Comamonadaceae</taxon>
        <taxon>Acidovorax</taxon>
    </lineage>
</organism>
<name>A0A235EI78_9BURK</name>
<dbReference type="InterPro" id="IPR025166">
    <property type="entry name" value="Integrase_DNA_bind_dom"/>
</dbReference>
<evidence type="ECO:0000256" key="2">
    <source>
        <dbReference type="ARBA" id="ARBA00022908"/>
    </source>
</evidence>
<dbReference type="PROSITE" id="PS51898">
    <property type="entry name" value="TYR_RECOMBINASE"/>
    <property type="match status" value="1"/>
</dbReference>
<dbReference type="Proteomes" id="UP000215441">
    <property type="component" value="Unassembled WGS sequence"/>
</dbReference>
<dbReference type="PANTHER" id="PTHR30629">
    <property type="entry name" value="PROPHAGE INTEGRASE"/>
    <property type="match status" value="1"/>
</dbReference>
<dbReference type="InterPro" id="IPR011010">
    <property type="entry name" value="DNA_brk_join_enz"/>
</dbReference>
<protein>
    <submittedName>
        <fullName evidence="6">Integrase</fullName>
    </submittedName>
</protein>
<proteinExistence type="inferred from homology"/>
<dbReference type="InterPro" id="IPR002104">
    <property type="entry name" value="Integrase_catalytic"/>
</dbReference>
<evidence type="ECO:0000259" key="5">
    <source>
        <dbReference type="PROSITE" id="PS51898"/>
    </source>
</evidence>
<keyword evidence="3" id="KW-0238">DNA-binding</keyword>
<keyword evidence="4" id="KW-0233">DNA recombination</keyword>
<feature type="domain" description="Tyr recombinase" evidence="5">
    <location>
        <begin position="203"/>
        <end position="398"/>
    </location>
</feature>
<evidence type="ECO:0000256" key="4">
    <source>
        <dbReference type="ARBA" id="ARBA00023172"/>
    </source>
</evidence>
<gene>
    <name evidence="6" type="ORF">CBY09_17990</name>
</gene>
<reference evidence="6 7" key="1">
    <citation type="submission" date="2017-07" db="EMBL/GenBank/DDBJ databases">
        <title>Acidovorax KNDSW TSA 6 genome sequence and assembly.</title>
        <authorList>
            <person name="Mayilraj S."/>
        </authorList>
    </citation>
    <scope>NUCLEOTIDE SEQUENCE [LARGE SCALE GENOMIC DNA]</scope>
    <source>
        <strain evidence="6 7">KNDSW-TSA6</strain>
    </source>
</reference>
<dbReference type="PANTHER" id="PTHR30629:SF2">
    <property type="entry name" value="PROPHAGE INTEGRASE INTS-RELATED"/>
    <property type="match status" value="1"/>
</dbReference>
<dbReference type="InterPro" id="IPR053876">
    <property type="entry name" value="Phage_int_M"/>
</dbReference>
<dbReference type="InterPro" id="IPR050808">
    <property type="entry name" value="Phage_Integrase"/>
</dbReference>
<dbReference type="InterPro" id="IPR010998">
    <property type="entry name" value="Integrase_recombinase_N"/>
</dbReference>
<dbReference type="OrthoDB" id="9775880at2"/>
<dbReference type="InterPro" id="IPR038488">
    <property type="entry name" value="Integrase_DNA-bd_sf"/>
</dbReference>
<dbReference type="AlphaFoldDB" id="A0A235EI78"/>
<keyword evidence="7" id="KW-1185">Reference proteome</keyword>
<evidence type="ECO:0000256" key="1">
    <source>
        <dbReference type="ARBA" id="ARBA00008857"/>
    </source>
</evidence>